<accession>A0A9X4AFP0</accession>
<organism evidence="1 2">
    <name type="scientific">Aquibacillus salsiterrae</name>
    <dbReference type="NCBI Taxonomy" id="2950439"/>
    <lineage>
        <taxon>Bacteria</taxon>
        <taxon>Bacillati</taxon>
        <taxon>Bacillota</taxon>
        <taxon>Bacilli</taxon>
        <taxon>Bacillales</taxon>
        <taxon>Bacillaceae</taxon>
        <taxon>Aquibacillus</taxon>
    </lineage>
</organism>
<dbReference type="RefSeq" id="WP_272446927.1">
    <property type="nucleotide sequence ID" value="NZ_JAMQKC010000015.1"/>
</dbReference>
<name>A0A9X4AFP0_9BACI</name>
<dbReference type="AlphaFoldDB" id="A0A9X4AFP0"/>
<protein>
    <submittedName>
        <fullName evidence="1">Uncharacterized protein</fullName>
    </submittedName>
</protein>
<proteinExistence type="predicted"/>
<keyword evidence="2" id="KW-1185">Reference proteome</keyword>
<dbReference type="EMBL" id="JAMQKC010000015">
    <property type="protein sequence ID" value="MDC3417864.1"/>
    <property type="molecule type" value="Genomic_DNA"/>
</dbReference>
<reference evidence="1" key="1">
    <citation type="submission" date="2022-06" db="EMBL/GenBank/DDBJ databases">
        <title>Aquibacillus sp. a new bacterium isolated from soil saline samples.</title>
        <authorList>
            <person name="Galisteo C."/>
            <person name="De La Haba R."/>
            <person name="Sanchez-Porro C."/>
            <person name="Ventosa A."/>
        </authorList>
    </citation>
    <scope>NUCLEOTIDE SEQUENCE</scope>
    <source>
        <strain evidence="1">3ASR75-54</strain>
    </source>
</reference>
<gene>
    <name evidence="1" type="ORF">NC799_13260</name>
</gene>
<dbReference type="Proteomes" id="UP001145069">
    <property type="component" value="Unassembled WGS sequence"/>
</dbReference>
<evidence type="ECO:0000313" key="1">
    <source>
        <dbReference type="EMBL" id="MDC3417864.1"/>
    </source>
</evidence>
<sequence length="99" mass="11711">MQKSETYLDFCFIRKKNGFLKAEVQSMFERLFHSERLHWYLDIKERDGVEIVVAEVKGMSSWNSENEVIDYLEAHASEDFWTLLHGLQFNVFPVMKGCS</sequence>
<evidence type="ECO:0000313" key="2">
    <source>
        <dbReference type="Proteomes" id="UP001145069"/>
    </source>
</evidence>
<comment type="caution">
    <text evidence="1">The sequence shown here is derived from an EMBL/GenBank/DDBJ whole genome shotgun (WGS) entry which is preliminary data.</text>
</comment>